<reference evidence="1 2" key="1">
    <citation type="journal article" date="2018" name="Science">
        <title>The opium poppy genome and morphinan production.</title>
        <authorList>
            <person name="Guo L."/>
            <person name="Winzer T."/>
            <person name="Yang X."/>
            <person name="Li Y."/>
            <person name="Ning Z."/>
            <person name="He Z."/>
            <person name="Teodor R."/>
            <person name="Lu Y."/>
            <person name="Bowser T.A."/>
            <person name="Graham I.A."/>
            <person name="Ye K."/>
        </authorList>
    </citation>
    <scope>NUCLEOTIDE SEQUENCE [LARGE SCALE GENOMIC DNA]</scope>
    <source>
        <strain evidence="2">cv. HN1</strain>
        <tissue evidence="1">Leaves</tissue>
    </source>
</reference>
<dbReference type="AlphaFoldDB" id="A0A4Y7J2R8"/>
<evidence type="ECO:0000313" key="1">
    <source>
        <dbReference type="EMBL" id="RZC55443.1"/>
    </source>
</evidence>
<dbReference type="Proteomes" id="UP000316621">
    <property type="component" value="Chromosome 3"/>
</dbReference>
<accession>A0A4Y7J2R8</accession>
<sequence>MGIAKALQKFAGMAATMQILLKKA</sequence>
<name>A0A4Y7J2R8_PAPSO</name>
<organism evidence="1 2">
    <name type="scientific">Papaver somniferum</name>
    <name type="common">Opium poppy</name>
    <dbReference type="NCBI Taxonomy" id="3469"/>
    <lineage>
        <taxon>Eukaryota</taxon>
        <taxon>Viridiplantae</taxon>
        <taxon>Streptophyta</taxon>
        <taxon>Embryophyta</taxon>
        <taxon>Tracheophyta</taxon>
        <taxon>Spermatophyta</taxon>
        <taxon>Magnoliopsida</taxon>
        <taxon>Ranunculales</taxon>
        <taxon>Papaveraceae</taxon>
        <taxon>Papaveroideae</taxon>
        <taxon>Papaver</taxon>
    </lineage>
</organism>
<dbReference type="Gramene" id="RZC55443">
    <property type="protein sequence ID" value="RZC55443"/>
    <property type="gene ID" value="C5167_014283"/>
</dbReference>
<proteinExistence type="predicted"/>
<gene>
    <name evidence="1" type="ORF">C5167_014283</name>
</gene>
<dbReference type="EMBL" id="CM010717">
    <property type="protein sequence ID" value="RZC55443.1"/>
    <property type="molecule type" value="Genomic_DNA"/>
</dbReference>
<evidence type="ECO:0000313" key="2">
    <source>
        <dbReference type="Proteomes" id="UP000316621"/>
    </source>
</evidence>
<protein>
    <submittedName>
        <fullName evidence="1">Uncharacterized protein</fullName>
    </submittedName>
</protein>
<keyword evidence="2" id="KW-1185">Reference proteome</keyword>